<keyword evidence="1" id="KW-0812">Transmembrane</keyword>
<protein>
    <submittedName>
        <fullName evidence="2">Uncharacterized protein</fullName>
    </submittedName>
</protein>
<keyword evidence="1" id="KW-0472">Membrane</keyword>
<comment type="caution">
    <text evidence="2">The sequence shown here is derived from an EMBL/GenBank/DDBJ whole genome shotgun (WGS) entry which is preliminary data.</text>
</comment>
<keyword evidence="1" id="KW-1133">Transmembrane helix</keyword>
<feature type="transmembrane region" description="Helical" evidence="1">
    <location>
        <begin position="34"/>
        <end position="58"/>
    </location>
</feature>
<organism evidence="2 3">
    <name type="scientific">Nonomuraea angiospora</name>
    <dbReference type="NCBI Taxonomy" id="46172"/>
    <lineage>
        <taxon>Bacteria</taxon>
        <taxon>Bacillati</taxon>
        <taxon>Actinomycetota</taxon>
        <taxon>Actinomycetes</taxon>
        <taxon>Streptosporangiales</taxon>
        <taxon>Streptosporangiaceae</taxon>
        <taxon>Nonomuraea</taxon>
    </lineage>
</organism>
<evidence type="ECO:0000256" key="1">
    <source>
        <dbReference type="SAM" id="Phobius"/>
    </source>
</evidence>
<evidence type="ECO:0000313" key="2">
    <source>
        <dbReference type="EMBL" id="MBE1582790.1"/>
    </source>
</evidence>
<dbReference type="RefSeq" id="WP_192784005.1">
    <property type="nucleotide sequence ID" value="NZ_JADBEK010000001.1"/>
</dbReference>
<gene>
    <name evidence="2" type="ORF">H4W80_001048</name>
</gene>
<evidence type="ECO:0000313" key="3">
    <source>
        <dbReference type="Proteomes" id="UP000633509"/>
    </source>
</evidence>
<keyword evidence="3" id="KW-1185">Reference proteome</keyword>
<proteinExistence type="predicted"/>
<name>A0ABR9LR74_9ACTN</name>
<accession>A0ABR9LR74</accession>
<sequence length="68" mass="7343">MMFLARPINIVLASYEAQTIPDALMERFSSAINFGAWSIRWVGALAAGVLASAFGAVAPTRCSPGRWR</sequence>
<reference evidence="2 3" key="1">
    <citation type="submission" date="2020-10" db="EMBL/GenBank/DDBJ databases">
        <title>Sequencing the genomes of 1000 actinobacteria strains.</title>
        <authorList>
            <person name="Klenk H.-P."/>
        </authorList>
    </citation>
    <scope>NUCLEOTIDE SEQUENCE [LARGE SCALE GENOMIC DNA]</scope>
    <source>
        <strain evidence="2 3">DSM 43173</strain>
    </source>
</reference>
<dbReference type="EMBL" id="JADBEK010000001">
    <property type="protein sequence ID" value="MBE1582790.1"/>
    <property type="molecule type" value="Genomic_DNA"/>
</dbReference>
<dbReference type="Proteomes" id="UP000633509">
    <property type="component" value="Unassembled WGS sequence"/>
</dbReference>